<dbReference type="Proteomes" id="UP001321473">
    <property type="component" value="Unassembled WGS sequence"/>
</dbReference>
<keyword evidence="3" id="KW-1185">Reference proteome</keyword>
<dbReference type="PANTHER" id="PTHR18460">
    <property type="entry name" value="TEL2 INTERACTING PROTEIN 1 TTI1 FAMILY MEMBER"/>
    <property type="match status" value="1"/>
</dbReference>
<reference evidence="2 3" key="1">
    <citation type="journal article" date="2023" name="Arcadia Sci">
        <title>De novo assembly of a long-read Amblyomma americanum tick genome.</title>
        <authorList>
            <person name="Chou S."/>
            <person name="Poskanzer K.E."/>
            <person name="Rollins M."/>
            <person name="Thuy-Boun P.S."/>
        </authorList>
    </citation>
    <scope>NUCLEOTIDE SEQUENCE [LARGE SCALE GENOMIC DNA]</scope>
    <source>
        <strain evidence="2">F_SG_1</strain>
        <tissue evidence="2">Salivary glands</tissue>
    </source>
</reference>
<accession>A0AAQ4D8V9</accession>
<gene>
    <name evidence="2" type="ORF">V5799_003468</name>
</gene>
<dbReference type="InterPro" id="IPR016024">
    <property type="entry name" value="ARM-type_fold"/>
</dbReference>
<organism evidence="2 3">
    <name type="scientific">Amblyomma americanum</name>
    <name type="common">Lone star tick</name>
    <dbReference type="NCBI Taxonomy" id="6943"/>
    <lineage>
        <taxon>Eukaryota</taxon>
        <taxon>Metazoa</taxon>
        <taxon>Ecdysozoa</taxon>
        <taxon>Arthropoda</taxon>
        <taxon>Chelicerata</taxon>
        <taxon>Arachnida</taxon>
        <taxon>Acari</taxon>
        <taxon>Parasitiformes</taxon>
        <taxon>Ixodida</taxon>
        <taxon>Ixodoidea</taxon>
        <taxon>Ixodidae</taxon>
        <taxon>Amblyomminae</taxon>
        <taxon>Amblyomma</taxon>
    </lineage>
</organism>
<sequence length="546" mass="60971">MPSSGKLGTSEALHEVKPLCIQLLKNQSKENVTILRRALEKLSDDACQELHQYLLLPLALVLKKENTCKTLVIETIATIRFVLEKTCVNDEKLFNDIFLQLLIVVTTIKDSLQVSATSEELKLEFCSALKTLVKSALPRVILQLYDVGFRLRLSHAVTILIKLAEKERNRQLQVASMECLAALACNNIDDVFKSKILFQKVGDAFAGFFPGISLAFTRVILNAENRSQNVTVHALKTWGLITDMVLGDAYLEAASPDDEVAKLGEKSPPEQVPIILRNKEWAKSTAEKLIILVDKVLPTLPQCGEKVKIAALDWARTLLLQCSGSLEILVPSVLQMVLSLCADDSERVSSQSHLVLDEVGNHMLVMDSLSLTEILEEDFHKTLSRFPRLLRMGSESEKLTLVKLLCGYLKIFRDKIAKILTSTAVSQKLLGVLFLLTELETRDMKLFAEQAAPLDFPNAPDLVGSCYRNQFMHFTDMRIFKEFTIICKLLGTYGDVTMLTDILYQKVQESASHRKQAILVLNNILQSLAEVRPSACAELEHSGFIG</sequence>
<evidence type="ECO:0000259" key="1">
    <source>
        <dbReference type="Pfam" id="PF24173"/>
    </source>
</evidence>
<dbReference type="Pfam" id="PF24176">
    <property type="entry name" value="TPR_TTI1_2nd"/>
    <property type="match status" value="1"/>
</dbReference>
<dbReference type="EMBL" id="JARKHS020033611">
    <property type="protein sequence ID" value="KAK8758899.1"/>
    <property type="molecule type" value="Genomic_DNA"/>
</dbReference>
<evidence type="ECO:0000313" key="2">
    <source>
        <dbReference type="EMBL" id="KAK8758899.1"/>
    </source>
</evidence>
<name>A0AAQ4D8V9_AMBAM</name>
<dbReference type="InterPro" id="IPR057566">
    <property type="entry name" value="TPR_TTI1_N"/>
</dbReference>
<feature type="domain" description="TTI1 N-terminal TPR" evidence="1">
    <location>
        <begin position="15"/>
        <end position="344"/>
    </location>
</feature>
<evidence type="ECO:0000313" key="3">
    <source>
        <dbReference type="Proteomes" id="UP001321473"/>
    </source>
</evidence>
<dbReference type="SUPFAM" id="SSF48371">
    <property type="entry name" value="ARM repeat"/>
    <property type="match status" value="1"/>
</dbReference>
<dbReference type="AlphaFoldDB" id="A0AAQ4D8V9"/>
<dbReference type="GO" id="GO:0005737">
    <property type="term" value="C:cytoplasm"/>
    <property type="evidence" value="ECO:0007669"/>
    <property type="project" value="TreeGrafter"/>
</dbReference>
<comment type="caution">
    <text evidence="2">The sequence shown here is derived from an EMBL/GenBank/DDBJ whole genome shotgun (WGS) entry which is preliminary data.</text>
</comment>
<dbReference type="Pfam" id="PF24173">
    <property type="entry name" value="TPR_TTI1_N"/>
    <property type="match status" value="1"/>
</dbReference>
<dbReference type="InterPro" id="IPR052587">
    <property type="entry name" value="TELO2-interacting_protein_1"/>
</dbReference>
<proteinExistence type="predicted"/>
<protein>
    <recommendedName>
        <fullName evidence="1">TTI1 N-terminal TPR domain-containing protein</fullName>
    </recommendedName>
</protein>
<dbReference type="PANTHER" id="PTHR18460:SF3">
    <property type="entry name" value="TELO2-INTERACTING PROTEIN 1 HOMOLOG"/>
    <property type="match status" value="1"/>
</dbReference>